<dbReference type="AlphaFoldDB" id="A0A9D1KAW1"/>
<reference evidence="1" key="1">
    <citation type="submission" date="2020-10" db="EMBL/GenBank/DDBJ databases">
        <authorList>
            <person name="Gilroy R."/>
        </authorList>
    </citation>
    <scope>NUCLEOTIDE SEQUENCE</scope>
    <source>
        <strain evidence="1">CHK195-26880</strain>
    </source>
</reference>
<dbReference type="Proteomes" id="UP000886833">
    <property type="component" value="Unassembled WGS sequence"/>
</dbReference>
<accession>A0A9D1KAW1</accession>
<comment type="caution">
    <text evidence="1">The sequence shown here is derived from an EMBL/GenBank/DDBJ whole genome shotgun (WGS) entry which is preliminary data.</text>
</comment>
<evidence type="ECO:0000313" key="2">
    <source>
        <dbReference type="Proteomes" id="UP000886833"/>
    </source>
</evidence>
<organism evidence="1 2">
    <name type="scientific">Candidatus Onthousia faecipullorum</name>
    <dbReference type="NCBI Taxonomy" id="2840887"/>
    <lineage>
        <taxon>Bacteria</taxon>
        <taxon>Bacillati</taxon>
        <taxon>Bacillota</taxon>
        <taxon>Bacilli</taxon>
        <taxon>Candidatus Onthousia</taxon>
    </lineage>
</organism>
<gene>
    <name evidence="1" type="ORF">IAB59_00215</name>
</gene>
<reference evidence="1" key="2">
    <citation type="journal article" date="2021" name="PeerJ">
        <title>Extensive microbial diversity within the chicken gut microbiome revealed by metagenomics and culture.</title>
        <authorList>
            <person name="Gilroy R."/>
            <person name="Ravi A."/>
            <person name="Getino M."/>
            <person name="Pursley I."/>
            <person name="Horton D.L."/>
            <person name="Alikhan N.F."/>
            <person name="Baker D."/>
            <person name="Gharbi K."/>
            <person name="Hall N."/>
            <person name="Watson M."/>
            <person name="Adriaenssens E.M."/>
            <person name="Foster-Nyarko E."/>
            <person name="Jarju S."/>
            <person name="Secka A."/>
            <person name="Antonio M."/>
            <person name="Oren A."/>
            <person name="Chaudhuri R.R."/>
            <person name="La Ragione R."/>
            <person name="Hildebrand F."/>
            <person name="Pallen M.J."/>
        </authorList>
    </citation>
    <scope>NUCLEOTIDE SEQUENCE</scope>
    <source>
        <strain evidence="1">CHK195-26880</strain>
    </source>
</reference>
<proteinExistence type="predicted"/>
<name>A0A9D1KAW1_9FIRM</name>
<evidence type="ECO:0000313" key="1">
    <source>
        <dbReference type="EMBL" id="HIT36894.1"/>
    </source>
</evidence>
<sequence>MNKEYALYKGDELLDMGTLDYLSKKFNIKRKSLLFYQSPTYRKRTSERKGRRLVRC</sequence>
<dbReference type="EMBL" id="DVKQ01000002">
    <property type="protein sequence ID" value="HIT36894.1"/>
    <property type="molecule type" value="Genomic_DNA"/>
</dbReference>
<protein>
    <submittedName>
        <fullName evidence="1">Uncharacterized protein</fullName>
    </submittedName>
</protein>